<dbReference type="SUPFAM" id="SSF50249">
    <property type="entry name" value="Nucleic acid-binding proteins"/>
    <property type="match status" value="1"/>
</dbReference>
<name>Q13I26_PARXL</name>
<evidence type="ECO:0000313" key="3">
    <source>
        <dbReference type="EMBL" id="ABE36263.1"/>
    </source>
</evidence>
<dbReference type="RefSeq" id="WP_011493523.1">
    <property type="nucleotide sequence ID" value="NC_007953.1"/>
</dbReference>
<dbReference type="KEGG" id="bxe:Bxe_C0351"/>
<proteinExistence type="predicted"/>
<sequence>MSSVQTEIPLDPNSRPHWEAATRGVLLVQRCTDCGTHRFPAAWQCAHCHGRNAEWVALSGLGRIESFCTFHKAYWPSVRDQLPYTVVQVMLDEGVRYMSSMAGNPGPQMQIGLRVRAWFDPVSPTLTLIRFAPADAPAPRS</sequence>
<accession>Q13I26</accession>
<protein>
    <recommendedName>
        <fullName evidence="5">DUF35 domain-containing protein</fullName>
    </recommendedName>
</protein>
<dbReference type="OrthoDB" id="5514845at2"/>
<feature type="domain" description="ChsH2 C-terminal OB-fold" evidence="1">
    <location>
        <begin position="55"/>
        <end position="120"/>
    </location>
</feature>
<gene>
    <name evidence="3" type="ORF">Bxe_C0351</name>
</gene>
<evidence type="ECO:0008006" key="5">
    <source>
        <dbReference type="Google" id="ProtNLM"/>
    </source>
</evidence>
<keyword evidence="4" id="KW-1185">Reference proteome</keyword>
<dbReference type="InterPro" id="IPR022002">
    <property type="entry name" value="ChsH2_Znr"/>
</dbReference>
<dbReference type="PANTHER" id="PTHR34075">
    <property type="entry name" value="BLR3430 PROTEIN"/>
    <property type="match status" value="1"/>
</dbReference>
<dbReference type="AlphaFoldDB" id="Q13I26"/>
<dbReference type="InterPro" id="IPR012340">
    <property type="entry name" value="NA-bd_OB-fold"/>
</dbReference>
<dbReference type="eggNOG" id="COG1545">
    <property type="taxonomic scope" value="Bacteria"/>
</dbReference>
<dbReference type="Gene3D" id="6.10.30.10">
    <property type="match status" value="1"/>
</dbReference>
<dbReference type="EMBL" id="CP000272">
    <property type="protein sequence ID" value="ABE36263.1"/>
    <property type="molecule type" value="Genomic_DNA"/>
</dbReference>
<evidence type="ECO:0000313" key="4">
    <source>
        <dbReference type="Proteomes" id="UP000001817"/>
    </source>
</evidence>
<evidence type="ECO:0000259" key="2">
    <source>
        <dbReference type="Pfam" id="PF12172"/>
    </source>
</evidence>
<reference evidence="3 4" key="1">
    <citation type="journal article" date="2006" name="Proc. Natl. Acad. Sci. U.S.A.">
        <title>Burkholderia xenovorans LB400 harbors a multi-replicon, 9.73-Mbp genome shaped for versatility.</title>
        <authorList>
            <person name="Chain P.S."/>
            <person name="Denef V.J."/>
            <person name="Konstantinidis K.T."/>
            <person name="Vergez L.M."/>
            <person name="Agullo L."/>
            <person name="Reyes V.L."/>
            <person name="Hauser L."/>
            <person name="Cordova M."/>
            <person name="Gomez L."/>
            <person name="Gonzalez M."/>
            <person name="Land M."/>
            <person name="Lao V."/>
            <person name="Larimer F."/>
            <person name="LiPuma J.J."/>
            <person name="Mahenthiralingam E."/>
            <person name="Malfatti S.A."/>
            <person name="Marx C.J."/>
            <person name="Parnell J.J."/>
            <person name="Ramette A."/>
            <person name="Richardson P."/>
            <person name="Seeger M."/>
            <person name="Smith D."/>
            <person name="Spilker T."/>
            <person name="Sul W.J."/>
            <person name="Tsoi T.V."/>
            <person name="Ulrich L.E."/>
            <person name="Zhulin I.B."/>
            <person name="Tiedje J.M."/>
        </authorList>
    </citation>
    <scope>NUCLEOTIDE SEQUENCE [LARGE SCALE GENOMIC DNA]</scope>
    <source>
        <strain evidence="3 4">LB400</strain>
    </source>
</reference>
<dbReference type="InterPro" id="IPR052513">
    <property type="entry name" value="Thioester_dehydratase-like"/>
</dbReference>
<dbReference type="Proteomes" id="UP000001817">
    <property type="component" value="Chromosome 3"/>
</dbReference>
<dbReference type="KEGG" id="bxb:DR64_8086"/>
<feature type="domain" description="ChsH2 rubredoxin-like zinc ribbon" evidence="2">
    <location>
        <begin position="18"/>
        <end position="52"/>
    </location>
</feature>
<dbReference type="Pfam" id="PF01796">
    <property type="entry name" value="OB_ChsH2_C"/>
    <property type="match status" value="1"/>
</dbReference>
<dbReference type="InterPro" id="IPR002878">
    <property type="entry name" value="ChsH2_C"/>
</dbReference>
<dbReference type="Pfam" id="PF12172">
    <property type="entry name" value="zf-ChsH2"/>
    <property type="match status" value="1"/>
</dbReference>
<dbReference type="PANTHER" id="PTHR34075:SF5">
    <property type="entry name" value="BLR3430 PROTEIN"/>
    <property type="match status" value="1"/>
</dbReference>
<dbReference type="STRING" id="266265.Bxe_C0351"/>
<evidence type="ECO:0000259" key="1">
    <source>
        <dbReference type="Pfam" id="PF01796"/>
    </source>
</evidence>
<organism evidence="3 4">
    <name type="scientific">Paraburkholderia xenovorans (strain LB400)</name>
    <dbReference type="NCBI Taxonomy" id="266265"/>
    <lineage>
        <taxon>Bacteria</taxon>
        <taxon>Pseudomonadati</taxon>
        <taxon>Pseudomonadota</taxon>
        <taxon>Betaproteobacteria</taxon>
        <taxon>Burkholderiales</taxon>
        <taxon>Burkholderiaceae</taxon>
        <taxon>Paraburkholderia</taxon>
    </lineage>
</organism>